<gene>
    <name evidence="3" type="ORF">ABVT43_08495</name>
</gene>
<dbReference type="Proteomes" id="UP001548189">
    <property type="component" value="Unassembled WGS sequence"/>
</dbReference>
<dbReference type="EMBL" id="JBEVCJ010000007">
    <property type="protein sequence ID" value="MET1255162.1"/>
    <property type="molecule type" value="Genomic_DNA"/>
</dbReference>
<evidence type="ECO:0000313" key="4">
    <source>
        <dbReference type="Proteomes" id="UP001548189"/>
    </source>
</evidence>
<sequence>MSQVEVYGIKNCDTVKKALTWLTANQIEFEFHDFKKEIPNAELIQLWLELIGQETLINRRGTTWRNLNDSQKSLTDTDSLIDLIMQNTSLIKRPVLKYHGNWTVGFKAETWQTYFGKKQN</sequence>
<organism evidence="3 4">
    <name type="scientific">Aliikangiella maris</name>
    <dbReference type="NCBI Taxonomy" id="3162458"/>
    <lineage>
        <taxon>Bacteria</taxon>
        <taxon>Pseudomonadati</taxon>
        <taxon>Pseudomonadota</taxon>
        <taxon>Gammaproteobacteria</taxon>
        <taxon>Oceanospirillales</taxon>
        <taxon>Pleioneaceae</taxon>
        <taxon>Aliikangiella</taxon>
    </lineage>
</organism>
<dbReference type="Gene3D" id="3.40.30.10">
    <property type="entry name" value="Glutaredoxin"/>
    <property type="match status" value="1"/>
</dbReference>
<dbReference type="PANTHER" id="PTHR30041:SF8">
    <property type="entry name" value="PROTEIN YFFB"/>
    <property type="match status" value="1"/>
</dbReference>
<dbReference type="PANTHER" id="PTHR30041">
    <property type="entry name" value="ARSENATE REDUCTASE"/>
    <property type="match status" value="1"/>
</dbReference>
<dbReference type="InterPro" id="IPR006660">
    <property type="entry name" value="Arsenate_reductase-like"/>
</dbReference>
<dbReference type="InterPro" id="IPR006504">
    <property type="entry name" value="Tscrpt_reg_Spx/MgsR"/>
</dbReference>
<evidence type="ECO:0000256" key="2">
    <source>
        <dbReference type="PROSITE-ProRule" id="PRU01282"/>
    </source>
</evidence>
<dbReference type="Pfam" id="PF03960">
    <property type="entry name" value="ArsC"/>
    <property type="match status" value="1"/>
</dbReference>
<comment type="similarity">
    <text evidence="1 2">Belongs to the ArsC family.</text>
</comment>
<dbReference type="PROSITE" id="PS51353">
    <property type="entry name" value="ARSC"/>
    <property type="match status" value="1"/>
</dbReference>
<comment type="caution">
    <text evidence="3">The sequence shown here is derived from an EMBL/GenBank/DDBJ whole genome shotgun (WGS) entry which is preliminary data.</text>
</comment>
<evidence type="ECO:0000313" key="3">
    <source>
        <dbReference type="EMBL" id="MET1255162.1"/>
    </source>
</evidence>
<keyword evidence="4" id="KW-1185">Reference proteome</keyword>
<dbReference type="RefSeq" id="WP_353895748.1">
    <property type="nucleotide sequence ID" value="NZ_JBEVCJ010000007.1"/>
</dbReference>
<dbReference type="InterPro" id="IPR036249">
    <property type="entry name" value="Thioredoxin-like_sf"/>
</dbReference>
<dbReference type="NCBIfam" id="TIGR01617">
    <property type="entry name" value="arsC_related"/>
    <property type="match status" value="1"/>
</dbReference>
<evidence type="ECO:0000256" key="1">
    <source>
        <dbReference type="ARBA" id="ARBA00007198"/>
    </source>
</evidence>
<name>A0ABV2BTA4_9GAMM</name>
<accession>A0ABV2BTA4</accession>
<proteinExistence type="inferred from homology"/>
<reference evidence="3 4" key="1">
    <citation type="submission" date="2024-06" db="EMBL/GenBank/DDBJ databases">
        <authorList>
            <person name="Li F."/>
        </authorList>
    </citation>
    <scope>NUCLEOTIDE SEQUENCE [LARGE SCALE GENOMIC DNA]</scope>
    <source>
        <strain evidence="3 4">GXAS 311</strain>
    </source>
</reference>
<protein>
    <submittedName>
        <fullName evidence="3">Spx/MgsR family RNA polymerase-binding regulatory protein</fullName>
    </submittedName>
</protein>
<dbReference type="SUPFAM" id="SSF52833">
    <property type="entry name" value="Thioredoxin-like"/>
    <property type="match status" value="1"/>
</dbReference>